<evidence type="ECO:0000313" key="3">
    <source>
        <dbReference type="Proteomes" id="UP001595755"/>
    </source>
</evidence>
<evidence type="ECO:0000256" key="1">
    <source>
        <dbReference type="SAM" id="Phobius"/>
    </source>
</evidence>
<feature type="transmembrane region" description="Helical" evidence="1">
    <location>
        <begin position="151"/>
        <end position="172"/>
    </location>
</feature>
<keyword evidence="3" id="KW-1185">Reference proteome</keyword>
<feature type="transmembrane region" description="Helical" evidence="1">
    <location>
        <begin position="86"/>
        <end position="110"/>
    </location>
</feature>
<feature type="transmembrane region" description="Helical" evidence="1">
    <location>
        <begin position="208"/>
        <end position="228"/>
    </location>
</feature>
<sequence length="234" mass="25766">MLGIMAFSFRDYVRSYRYIGPMLVFGLALFFIYSVVPNPVMPSYSLTAALLFLIASWLGFGYVDVQDETQRMIGMLHAGGRTRYDIGRTAVMVVWTAVMSVITVVYPILLGKFDRDPSIGEALFSLIGHAGLGMLGIAVSCLFTYRLIAKLSYAIIGLMLVSALSLAAGGISEALPESLAWLSWLLPPVFPLIDAFDRYEKLTLAYRTAVLIAPWVYGAALFGIFHRLSAVKKL</sequence>
<protein>
    <recommendedName>
        <fullName evidence="4">ABC transporter permease</fullName>
    </recommendedName>
</protein>
<keyword evidence="1" id="KW-0812">Transmembrane</keyword>
<name>A0ABV8SCP5_9BACL</name>
<evidence type="ECO:0008006" key="4">
    <source>
        <dbReference type="Google" id="ProtNLM"/>
    </source>
</evidence>
<evidence type="ECO:0000313" key="2">
    <source>
        <dbReference type="EMBL" id="MFC4304653.1"/>
    </source>
</evidence>
<comment type="caution">
    <text evidence="2">The sequence shown here is derived from an EMBL/GenBank/DDBJ whole genome shotgun (WGS) entry which is preliminary data.</text>
</comment>
<keyword evidence="1" id="KW-1133">Transmembrane helix</keyword>
<keyword evidence="1" id="KW-0472">Membrane</keyword>
<feature type="transmembrane region" description="Helical" evidence="1">
    <location>
        <begin position="18"/>
        <end position="36"/>
    </location>
</feature>
<accession>A0ABV8SCP5</accession>
<reference evidence="3" key="1">
    <citation type="journal article" date="2019" name="Int. J. Syst. Evol. Microbiol.">
        <title>The Global Catalogue of Microorganisms (GCM) 10K type strain sequencing project: providing services to taxonomists for standard genome sequencing and annotation.</title>
        <authorList>
            <consortium name="The Broad Institute Genomics Platform"/>
            <consortium name="The Broad Institute Genome Sequencing Center for Infectious Disease"/>
            <person name="Wu L."/>
            <person name="Ma J."/>
        </authorList>
    </citation>
    <scope>NUCLEOTIDE SEQUENCE [LARGE SCALE GENOMIC DNA]</scope>
    <source>
        <strain evidence="3">CGMCC 4.1641</strain>
    </source>
</reference>
<dbReference type="RefSeq" id="WP_204605843.1">
    <property type="nucleotide sequence ID" value="NZ_JBHSED010000031.1"/>
</dbReference>
<feature type="transmembrane region" description="Helical" evidence="1">
    <location>
        <begin position="42"/>
        <end position="65"/>
    </location>
</feature>
<dbReference type="Proteomes" id="UP001595755">
    <property type="component" value="Unassembled WGS sequence"/>
</dbReference>
<gene>
    <name evidence="2" type="ORF">ACFO1S_14580</name>
</gene>
<dbReference type="EMBL" id="JBHSED010000031">
    <property type="protein sequence ID" value="MFC4304653.1"/>
    <property type="molecule type" value="Genomic_DNA"/>
</dbReference>
<proteinExistence type="predicted"/>
<feature type="transmembrane region" description="Helical" evidence="1">
    <location>
        <begin position="122"/>
        <end position="144"/>
    </location>
</feature>
<organism evidence="2 3">
    <name type="scientific">Cohnella boryungensis</name>
    <dbReference type="NCBI Taxonomy" id="768479"/>
    <lineage>
        <taxon>Bacteria</taxon>
        <taxon>Bacillati</taxon>
        <taxon>Bacillota</taxon>
        <taxon>Bacilli</taxon>
        <taxon>Bacillales</taxon>
        <taxon>Paenibacillaceae</taxon>
        <taxon>Cohnella</taxon>
    </lineage>
</organism>